<proteinExistence type="evidence at transcript level"/>
<keyword evidence="3" id="KW-1015">Disulfide bond</keyword>
<dbReference type="InterPro" id="IPR036880">
    <property type="entry name" value="Kunitz_BPTI_sf"/>
</dbReference>
<gene>
    <name evidence="8" type="primary">HLSG-g29</name>
</gene>
<evidence type="ECO:0000256" key="5">
    <source>
        <dbReference type="ARBA" id="ARBA00093388"/>
    </source>
</evidence>
<dbReference type="SUPFAM" id="SSF57362">
    <property type="entry name" value="BPTI-like"/>
    <property type="match status" value="1"/>
</dbReference>
<dbReference type="EMBL" id="AB219067">
    <property type="protein sequence ID" value="BAE02557.1"/>
    <property type="molecule type" value="mRNA"/>
</dbReference>
<feature type="domain" description="BPTI/Kunitz inhibitor" evidence="7">
    <location>
        <begin position="30"/>
        <end position="80"/>
    </location>
</feature>
<dbReference type="AlphaFoldDB" id="Q4R190"/>
<evidence type="ECO:0000256" key="3">
    <source>
        <dbReference type="ARBA" id="ARBA00023157"/>
    </source>
</evidence>
<evidence type="ECO:0000256" key="6">
    <source>
        <dbReference type="SAM" id="SignalP"/>
    </source>
</evidence>
<feature type="signal peptide" evidence="6">
    <location>
        <begin position="1"/>
        <end position="19"/>
    </location>
</feature>
<keyword evidence="6" id="KW-0732">Signal</keyword>
<dbReference type="PANTHER" id="PTHR47247">
    <property type="entry name" value="KUNITZ-TYPE PROTEASE INHIBITOR 2"/>
    <property type="match status" value="1"/>
</dbReference>
<dbReference type="PROSITE" id="PS50279">
    <property type="entry name" value="BPTI_KUNITZ_2"/>
    <property type="match status" value="1"/>
</dbReference>
<keyword evidence="1" id="KW-0646">Protease inhibitor</keyword>
<name>Q4R190_HAELO</name>
<dbReference type="Gene3D" id="4.10.410.10">
    <property type="entry name" value="Pancreatic trypsin inhibitor Kunitz domain"/>
    <property type="match status" value="1"/>
</dbReference>
<comment type="similarity">
    <text evidence="4">Belongs to the venom Kunitz-type family. 01 (intermediate) subfamily.</text>
</comment>
<organism evidence="8">
    <name type="scientific">Haemaphysalis longicornis</name>
    <name type="common">Bush tick</name>
    <dbReference type="NCBI Taxonomy" id="44386"/>
    <lineage>
        <taxon>Eukaryota</taxon>
        <taxon>Metazoa</taxon>
        <taxon>Ecdysozoa</taxon>
        <taxon>Arthropoda</taxon>
        <taxon>Chelicerata</taxon>
        <taxon>Arachnida</taxon>
        <taxon>Acari</taxon>
        <taxon>Parasitiformes</taxon>
        <taxon>Ixodida</taxon>
        <taxon>Ixodoidea</taxon>
        <taxon>Ixodidae</taxon>
        <taxon>Haemaphysalinae</taxon>
        <taxon>Haemaphysalis</taxon>
    </lineage>
</organism>
<comment type="function">
    <text evidence="5">Serine protease inhibitor that inhibits trypsin at a molar ratio of 1:1.</text>
</comment>
<protein>
    <submittedName>
        <fullName evidence="8">Uncharacterized protein HLSG-g29</fullName>
    </submittedName>
</protein>
<evidence type="ECO:0000259" key="7">
    <source>
        <dbReference type="PROSITE" id="PS50279"/>
    </source>
</evidence>
<evidence type="ECO:0000256" key="1">
    <source>
        <dbReference type="ARBA" id="ARBA00022690"/>
    </source>
</evidence>
<dbReference type="PRINTS" id="PR00759">
    <property type="entry name" value="BASICPTASE"/>
</dbReference>
<reference evidence="8" key="1">
    <citation type="journal article" date="2005" name="J. Vet. Med. Sci.">
        <title>Random sequencing of cDNA library derived from partially-fed adult female Haemaphysalis longicornis salivary gland.</title>
        <authorList>
            <person name="Nakajima C."/>
            <person name="da Silva I."/>
            <person name="Imamura S."/>
            <person name="Konnai S."/>
            <person name="Ohashi K."/>
            <person name="Onuma M."/>
        </authorList>
    </citation>
    <scope>NUCLEOTIDE SEQUENCE</scope>
    <source>
        <tissue evidence="8">Salivary gland</tissue>
    </source>
</reference>
<dbReference type="Pfam" id="PF00014">
    <property type="entry name" value="Kunitz_BPTI"/>
    <property type="match status" value="1"/>
</dbReference>
<dbReference type="PROSITE" id="PS51257">
    <property type="entry name" value="PROKAR_LIPOPROTEIN"/>
    <property type="match status" value="1"/>
</dbReference>
<evidence type="ECO:0000313" key="8">
    <source>
        <dbReference type="EMBL" id="BAE02557.1"/>
    </source>
</evidence>
<feature type="chain" id="PRO_5004242600" evidence="6">
    <location>
        <begin position="20"/>
        <end position="104"/>
    </location>
</feature>
<dbReference type="SMART" id="SM00131">
    <property type="entry name" value="KU"/>
    <property type="match status" value="1"/>
</dbReference>
<dbReference type="GO" id="GO:0004867">
    <property type="term" value="F:serine-type endopeptidase inhibitor activity"/>
    <property type="evidence" value="ECO:0007669"/>
    <property type="project" value="UniProtKB-KW"/>
</dbReference>
<keyword evidence="2" id="KW-0722">Serine protease inhibitor</keyword>
<evidence type="ECO:0000256" key="4">
    <source>
        <dbReference type="ARBA" id="ARBA00049646"/>
    </source>
</evidence>
<dbReference type="InterPro" id="IPR002223">
    <property type="entry name" value="Kunitz_BPTI"/>
</dbReference>
<evidence type="ECO:0000256" key="2">
    <source>
        <dbReference type="ARBA" id="ARBA00022900"/>
    </source>
</evidence>
<dbReference type="PANTHER" id="PTHR47247:SF1">
    <property type="entry name" value="KUNITZ-TYPE PROTEASE INHIBITOR 2"/>
    <property type="match status" value="1"/>
</dbReference>
<accession>Q4R190</accession>
<sequence>MKATYLLLLLLCLPLFVSCRNHKFKTPQFCRKPRVPGLCRASIPRWGFIPYLGVCMQFVYRGCGGNRNNFSSCQECLFRCAGRLSKRKRCLYLPYTFGAYHKAG</sequence>
<dbReference type="InterPro" id="IPR020901">
    <property type="entry name" value="Prtase_inh_Kunz-CS"/>
</dbReference>
<dbReference type="PROSITE" id="PS00280">
    <property type="entry name" value="BPTI_KUNITZ_1"/>
    <property type="match status" value="1"/>
</dbReference>